<evidence type="ECO:0000313" key="2">
    <source>
        <dbReference type="Proteomes" id="UP000515153"/>
    </source>
</evidence>
<dbReference type="KEGG" id="pgri:PgNI_06459"/>
<feature type="region of interest" description="Disordered" evidence="1">
    <location>
        <begin position="246"/>
        <end position="267"/>
    </location>
</feature>
<dbReference type="Proteomes" id="UP000515153">
    <property type="component" value="Chromosome I"/>
</dbReference>
<dbReference type="GO" id="GO:0009116">
    <property type="term" value="P:nucleoside metabolic process"/>
    <property type="evidence" value="ECO:0007669"/>
    <property type="project" value="InterPro"/>
</dbReference>
<gene>
    <name evidence="3" type="ORF">PgNI_06459</name>
</gene>
<reference evidence="3" key="2">
    <citation type="submission" date="2019-10" db="EMBL/GenBank/DDBJ databases">
        <authorList>
            <consortium name="NCBI Genome Project"/>
        </authorList>
    </citation>
    <scope>NUCLEOTIDE SEQUENCE</scope>
    <source>
        <strain evidence="3">NI907</strain>
    </source>
</reference>
<dbReference type="AlphaFoldDB" id="A0A6P8B625"/>
<keyword evidence="2" id="KW-1185">Reference proteome</keyword>
<evidence type="ECO:0000313" key="3">
    <source>
        <dbReference type="RefSeq" id="XP_030982595.1"/>
    </source>
</evidence>
<dbReference type="PANTHER" id="PTHR46082:SF11">
    <property type="entry name" value="AAA+ ATPASE DOMAIN-CONTAINING PROTEIN-RELATED"/>
    <property type="match status" value="1"/>
</dbReference>
<evidence type="ECO:0008006" key="4">
    <source>
        <dbReference type="Google" id="ProtNLM"/>
    </source>
</evidence>
<dbReference type="InterPro" id="IPR035994">
    <property type="entry name" value="Nucleoside_phosphorylase_sf"/>
</dbReference>
<organism evidence="2 3">
    <name type="scientific">Pyricularia grisea</name>
    <name type="common">Crabgrass-specific blast fungus</name>
    <name type="synonym">Magnaporthe grisea</name>
    <dbReference type="NCBI Taxonomy" id="148305"/>
    <lineage>
        <taxon>Eukaryota</taxon>
        <taxon>Fungi</taxon>
        <taxon>Dikarya</taxon>
        <taxon>Ascomycota</taxon>
        <taxon>Pezizomycotina</taxon>
        <taxon>Sordariomycetes</taxon>
        <taxon>Sordariomycetidae</taxon>
        <taxon>Magnaporthales</taxon>
        <taxon>Pyriculariaceae</taxon>
        <taxon>Pyricularia</taxon>
    </lineage>
</organism>
<dbReference type="GO" id="GO:0003824">
    <property type="term" value="F:catalytic activity"/>
    <property type="evidence" value="ECO:0007669"/>
    <property type="project" value="InterPro"/>
</dbReference>
<proteinExistence type="predicted"/>
<dbReference type="SUPFAM" id="SSF53167">
    <property type="entry name" value="Purine and uridine phosphorylases"/>
    <property type="match status" value="1"/>
</dbReference>
<feature type="compositionally biased region" description="Low complexity" evidence="1">
    <location>
        <begin position="246"/>
        <end position="266"/>
    </location>
</feature>
<dbReference type="PANTHER" id="PTHR46082">
    <property type="entry name" value="ATP/GTP-BINDING PROTEIN-RELATED"/>
    <property type="match status" value="1"/>
</dbReference>
<evidence type="ECO:0000256" key="1">
    <source>
        <dbReference type="SAM" id="MobiDB-lite"/>
    </source>
</evidence>
<dbReference type="GeneID" id="41961392"/>
<sequence length="290" mass="30940">MHPQLDPTIYTVFRAGECFGQNIIIATLPAGQKYGTGSAAALANQVKKFFPNLWFGLLLGVAAGLPNLSRTPLCDIRLRDALLELSDGESAGLVAYDLGKETTDGGFQPLPRGQVMATIETIIRSAIGSIMQDAPDDAKLCLKFYEAIKNKEHAAGTFADPDQQHDKLYVTGKDGVETKREELRDTYDLIGLEMEAAGTMNRIPVGVFRGACDYGDLHKNKDWQPYAAAKAAAYAKAVLREVSASSSSASDLAAPSPSASPMHSVSDGSVTGRDVMAGVSMNGINTFNFS</sequence>
<reference evidence="2 3" key="1">
    <citation type="journal article" date="2019" name="Mol. Biol. Evol.">
        <title>Blast fungal genomes show frequent chromosomal changes, gene gains and losses, and effector gene turnover.</title>
        <authorList>
            <person name="Gomez Luciano L.B."/>
            <person name="Jason Tsai I."/>
            <person name="Chuma I."/>
            <person name="Tosa Y."/>
            <person name="Chen Y.H."/>
            <person name="Li J.Y."/>
            <person name="Li M.Y."/>
            <person name="Jade Lu M.Y."/>
            <person name="Nakayashiki H."/>
            <person name="Li W.H."/>
        </authorList>
    </citation>
    <scope>NUCLEOTIDE SEQUENCE [LARGE SCALE GENOMIC DNA]</scope>
    <source>
        <strain evidence="2 3">NI907</strain>
    </source>
</reference>
<dbReference type="Gene3D" id="3.40.50.1580">
    <property type="entry name" value="Nucleoside phosphorylase domain"/>
    <property type="match status" value="1"/>
</dbReference>
<name>A0A6P8B625_PYRGI</name>
<reference evidence="3" key="3">
    <citation type="submission" date="2025-08" db="UniProtKB">
        <authorList>
            <consortium name="RefSeq"/>
        </authorList>
    </citation>
    <scope>IDENTIFICATION</scope>
    <source>
        <strain evidence="3">NI907</strain>
    </source>
</reference>
<dbReference type="RefSeq" id="XP_030982595.1">
    <property type="nucleotide sequence ID" value="XM_031126483.1"/>
</dbReference>
<protein>
    <recommendedName>
        <fullName evidence="4">Nucleoside phosphorylase domain-containing protein</fullName>
    </recommendedName>
</protein>
<dbReference type="InterPro" id="IPR053137">
    <property type="entry name" value="NLR-like"/>
</dbReference>
<accession>A0A6P8B625</accession>